<protein>
    <submittedName>
        <fullName evidence="1">Uncharacterized protein</fullName>
    </submittedName>
</protein>
<evidence type="ECO:0000313" key="1">
    <source>
        <dbReference type="EMBL" id="EYB94163.1"/>
    </source>
</evidence>
<accession>A0A016STY6</accession>
<proteinExistence type="predicted"/>
<organism evidence="1 2">
    <name type="scientific">Ancylostoma ceylanicum</name>
    <dbReference type="NCBI Taxonomy" id="53326"/>
    <lineage>
        <taxon>Eukaryota</taxon>
        <taxon>Metazoa</taxon>
        <taxon>Ecdysozoa</taxon>
        <taxon>Nematoda</taxon>
        <taxon>Chromadorea</taxon>
        <taxon>Rhabditida</taxon>
        <taxon>Rhabditina</taxon>
        <taxon>Rhabditomorpha</taxon>
        <taxon>Strongyloidea</taxon>
        <taxon>Ancylostomatidae</taxon>
        <taxon>Ancylostomatinae</taxon>
        <taxon>Ancylostoma</taxon>
    </lineage>
</organism>
<keyword evidence="2" id="KW-1185">Reference proteome</keyword>
<sequence length="67" mass="7310">MAFFLQFVVPSSIHLSCQSLKASLFLPSAARTFEGCSCHADMNRPITAQQRTSRHAACLDSLGPDKI</sequence>
<dbReference type="EMBL" id="JARK01001511">
    <property type="protein sequence ID" value="EYB94163.1"/>
    <property type="molecule type" value="Genomic_DNA"/>
</dbReference>
<dbReference type="AlphaFoldDB" id="A0A016STY6"/>
<evidence type="ECO:0000313" key="2">
    <source>
        <dbReference type="Proteomes" id="UP000024635"/>
    </source>
</evidence>
<dbReference type="Proteomes" id="UP000024635">
    <property type="component" value="Unassembled WGS sequence"/>
</dbReference>
<gene>
    <name evidence="1" type="primary">Acey_s0175.g526</name>
    <name evidence="1" type="ORF">Y032_0175g526</name>
</gene>
<comment type="caution">
    <text evidence="1">The sequence shown here is derived from an EMBL/GenBank/DDBJ whole genome shotgun (WGS) entry which is preliminary data.</text>
</comment>
<reference evidence="2" key="1">
    <citation type="journal article" date="2015" name="Nat. Genet.">
        <title>The genome and transcriptome of the zoonotic hookworm Ancylostoma ceylanicum identify infection-specific gene families.</title>
        <authorList>
            <person name="Schwarz E.M."/>
            <person name="Hu Y."/>
            <person name="Antoshechkin I."/>
            <person name="Miller M.M."/>
            <person name="Sternberg P.W."/>
            <person name="Aroian R.V."/>
        </authorList>
    </citation>
    <scope>NUCLEOTIDE SEQUENCE</scope>
    <source>
        <strain evidence="2">HY135</strain>
    </source>
</reference>
<name>A0A016STY6_9BILA</name>